<dbReference type="InterPro" id="IPR015925">
    <property type="entry name" value="Ryanodine_IP3_receptor"/>
</dbReference>
<dbReference type="EMBL" id="MKHE01000004">
    <property type="protein sequence ID" value="OWK16374.1"/>
    <property type="molecule type" value="Genomic_DNA"/>
</dbReference>
<evidence type="ECO:0000259" key="6">
    <source>
        <dbReference type="Pfam" id="PF21119"/>
    </source>
</evidence>
<evidence type="ECO:0000313" key="7">
    <source>
        <dbReference type="EMBL" id="OWK16374.1"/>
    </source>
</evidence>
<feature type="compositionally biased region" description="Polar residues" evidence="3">
    <location>
        <begin position="769"/>
        <end position="780"/>
    </location>
</feature>
<evidence type="ECO:0000256" key="2">
    <source>
        <dbReference type="ARBA" id="ARBA00022723"/>
    </source>
</evidence>
<dbReference type="SUPFAM" id="SSF100909">
    <property type="entry name" value="IP3 receptor type 1 binding core, domain 2"/>
    <property type="match status" value="1"/>
</dbReference>
<dbReference type="InterPro" id="IPR000699">
    <property type="entry name" value="RIH_dom"/>
</dbReference>
<keyword evidence="1" id="KW-0597">Phosphoprotein</keyword>
<feature type="domain" description="Ryanodine receptor Ryr" evidence="5">
    <location>
        <begin position="793"/>
        <end position="831"/>
    </location>
</feature>
<feature type="domain" description="Ryanodine receptor Ryr" evidence="5">
    <location>
        <begin position="646"/>
        <end position="712"/>
    </location>
</feature>
<dbReference type="GO" id="GO:0005790">
    <property type="term" value="C:smooth endoplasmic reticulum"/>
    <property type="evidence" value="ECO:0007669"/>
    <property type="project" value="TreeGrafter"/>
</dbReference>
<evidence type="ECO:0000256" key="3">
    <source>
        <dbReference type="SAM" id="MobiDB-lite"/>
    </source>
</evidence>
<dbReference type="GO" id="GO:0046872">
    <property type="term" value="F:metal ion binding"/>
    <property type="evidence" value="ECO:0007669"/>
    <property type="project" value="UniProtKB-KW"/>
</dbReference>
<evidence type="ECO:0000256" key="1">
    <source>
        <dbReference type="ARBA" id="ARBA00022553"/>
    </source>
</evidence>
<dbReference type="GO" id="GO:0014808">
    <property type="term" value="P:release of sequestered calcium ion into cytosol by sarcoplasmic reticulum"/>
    <property type="evidence" value="ECO:0007669"/>
    <property type="project" value="TreeGrafter"/>
</dbReference>
<feature type="region of interest" description="Disordered" evidence="3">
    <location>
        <begin position="753"/>
        <end position="780"/>
    </location>
</feature>
<dbReference type="GO" id="GO:0030018">
    <property type="term" value="C:Z disc"/>
    <property type="evidence" value="ECO:0007669"/>
    <property type="project" value="TreeGrafter"/>
</dbReference>
<dbReference type="GO" id="GO:0034704">
    <property type="term" value="C:calcium channel complex"/>
    <property type="evidence" value="ECO:0007669"/>
    <property type="project" value="TreeGrafter"/>
</dbReference>
<dbReference type="GO" id="GO:0033017">
    <property type="term" value="C:sarcoplasmic reticulum membrane"/>
    <property type="evidence" value="ECO:0007669"/>
    <property type="project" value="TreeGrafter"/>
</dbReference>
<evidence type="ECO:0000259" key="4">
    <source>
        <dbReference type="Pfam" id="PF01365"/>
    </source>
</evidence>
<proteinExistence type="predicted"/>
<dbReference type="Gene3D" id="1.10.490.160">
    <property type="match status" value="1"/>
</dbReference>
<name>A0A212DE08_CEREH</name>
<accession>A0A212DE08</accession>
<dbReference type="PANTHER" id="PTHR46399">
    <property type="entry name" value="B30.2/SPRY DOMAIN-CONTAINING PROTEIN"/>
    <property type="match status" value="1"/>
</dbReference>
<dbReference type="GO" id="GO:0042383">
    <property type="term" value="C:sarcolemma"/>
    <property type="evidence" value="ECO:0007669"/>
    <property type="project" value="TreeGrafter"/>
</dbReference>
<feature type="compositionally biased region" description="Basic and acidic residues" evidence="3">
    <location>
        <begin position="1"/>
        <end position="16"/>
    </location>
</feature>
<sequence>MSLLEKVRLVKKKEEKSEEEPPAEEHKPQSLQELVSHTVVRWAQEDYVQSPELVRAMFSLLHRQYDGLGELLRALPRAYTISPSSVEDTMSLLECLGQIRSLLIVQMGPQEENLMIQSIGNIMNNKVFYQHPNLMRALGMHETVMEVMVNVLGGGESKEIRFPKMVTSCCRFLCYFCRISRQNQRSMFDHLSYLLENSGIGLGMQGSTPLDVAAASVIDNNELALALQEQDLEKVVSYLAGCGLQSCPMLLAKGYPDIGWNPCGGERYLDFLRFAVFVNGESVEENANVVVRLLIRKPECFGPALRGEGGSGLLATIEEAIRISEDPARDGPGVRRDRRREHFGEEPPEENRLIQAGKGEALRIRAILRSLVPLDDLVGIISLPLQIPTLGKDGALVQPKMSASFVPDHKASMVLFLDRVYGIENQDFLLHVLDVGFLPDMRAAASLDTATFSTTEMALALNRYLCLAVLPLITKCAPLFAGTEHRAIMVDSMLHTVYRLSRGRSLTKAQRDVIEECLMALCRYIRPSMLQHLLRRLVFDVPILNEFAKMPLKLLTNHYERCWKYYCLPTGWANFGVTSEEELHLTRKLFWGIFDSLAHKKYDQELYRMAMPCLCAIAGALPPDYVDASYSSKAEKKATVDAEGNFDPRPVETLNVIIPEKLDSFINKFAEYTHEKWAFDKIQNNWSYGENIDEELKTHPMLRPYKTFSEKTYDAREGYNPQPPDLSGVTLSRELQAMAEQLAENYHNTWGRKKKQELEAKGEGAHPTPAQTPLLRSSPSHRLWSPKGLGGGTHPLLVPYDTLTAKEKARDREKAQELLKFLQMNGYAVTRQEGWKLGGGADMELDTSSIEKRFAFGFLQQLLRWMDISQEFIAHLEAVVSSGRVEKSPHEQEIKFFAKILLPLINQYFTNHCLYFLSTPAKVLGSGGHASNKEKEMITRIRNFQADRASSASLRLLSVTESLSLPLFSWTLCNLKSQIAECPHFPPRTVMKSGPEIVKAGLRSFFESASEDIEKMVENLRLGKVSQARTQVKGVGQNLTYTTVALLPVLTTLFQHIAQHQFGDDVILDDVQVSCYRTLCSIYSLGTTRNPYVEKGHAETLVAHGSQSCWGELGRAAGSAQVGAPEPRSLMEQEDIQETQGNGYISGHRLRPALGECLARLAAAMPVAFLEPQLNEYNACSVYTTKSPRERAILGLPNSVEEMCPDIPVLERLMADIGGLAESGARYTEMPHVIEITLPMLCSYLPRWWERGPEAPPPALPAGAPPPCTAVTSDHLNSLLGNILRIIVNNLGIDEATWMKRLAVFAQPIVSRARPELLHSHFIPTIGRLRKRAGKVVAEEEQLRLEAKAEAQEGELLVRDEFSVLCRDLYALYPLLIRYVDNNRAHWLTEPNPSAEELFRMVGEIFIYWSKSHNFKREEQNFVVQNEINNMSFLTADNKSKMAKVGTLLWEEDLAMREGGTTSGFLADPSLSHQPSSSWSHS</sequence>
<dbReference type="Pfam" id="PF02026">
    <property type="entry name" value="RyR"/>
    <property type="match status" value="3"/>
</dbReference>
<dbReference type="GO" id="GO:0005219">
    <property type="term" value="F:ryanodine-sensitive calcium-release channel activity"/>
    <property type="evidence" value="ECO:0007669"/>
    <property type="project" value="TreeGrafter"/>
</dbReference>
<feature type="domain" description="RIH" evidence="4">
    <location>
        <begin position="97"/>
        <end position="305"/>
    </location>
</feature>
<keyword evidence="8" id="KW-1185">Reference proteome</keyword>
<feature type="domain" description="Ryanodine receptor Ryr" evidence="5">
    <location>
        <begin position="719"/>
        <end position="776"/>
    </location>
</feature>
<feature type="region of interest" description="Disordered" evidence="3">
    <location>
        <begin position="327"/>
        <end position="350"/>
    </location>
</feature>
<feature type="region of interest" description="Disordered" evidence="3">
    <location>
        <begin position="1"/>
        <end position="30"/>
    </location>
</feature>
<protein>
    <submittedName>
        <fullName evidence="7">RYR1</fullName>
    </submittedName>
</protein>
<gene>
    <name evidence="7" type="ORF">Celaphus_00004449</name>
</gene>
<evidence type="ECO:0000313" key="8">
    <source>
        <dbReference type="Proteomes" id="UP000242450"/>
    </source>
</evidence>
<comment type="caution">
    <text evidence="7">The sequence shown here is derived from an EMBL/GenBank/DDBJ whole genome shotgun (WGS) entry which is preliminary data.</text>
</comment>
<dbReference type="InterPro" id="IPR048581">
    <property type="entry name" value="RYDR_Jsol"/>
</dbReference>
<dbReference type="InterPro" id="IPR035910">
    <property type="entry name" value="RyR/IP3R_RIH_dom_sf"/>
</dbReference>
<dbReference type="Pfam" id="PF01365">
    <property type="entry name" value="RYDR_ITPR"/>
    <property type="match status" value="1"/>
</dbReference>
<dbReference type="InterPro" id="IPR003032">
    <property type="entry name" value="Ryanodine_rcpt"/>
</dbReference>
<dbReference type="Pfam" id="PF21119">
    <property type="entry name" value="RYDR_Jsol"/>
    <property type="match status" value="1"/>
</dbReference>
<dbReference type="OrthoDB" id="258495at2759"/>
<reference evidence="7 8" key="1">
    <citation type="journal article" date="2018" name="Mol. Genet. Genomics">
        <title>The red deer Cervus elaphus genome CerEla1.0: sequencing, annotating, genes, and chromosomes.</title>
        <authorList>
            <person name="Bana N.A."/>
            <person name="Nyiri A."/>
            <person name="Nagy J."/>
            <person name="Frank K."/>
            <person name="Nagy T."/>
            <person name="Steger V."/>
            <person name="Schiller M."/>
            <person name="Lakatos P."/>
            <person name="Sugar L."/>
            <person name="Horn P."/>
            <person name="Barta E."/>
            <person name="Orosz L."/>
        </authorList>
    </citation>
    <scope>NUCLEOTIDE SEQUENCE [LARGE SCALE GENOMIC DNA]</scope>
    <source>
        <strain evidence="7">Hungarian</strain>
    </source>
</reference>
<evidence type="ECO:0000259" key="5">
    <source>
        <dbReference type="Pfam" id="PF02026"/>
    </source>
</evidence>
<dbReference type="Proteomes" id="UP000242450">
    <property type="component" value="Chromosome 4"/>
</dbReference>
<feature type="domain" description="Ryanodine receptor junctional solenoid" evidence="6">
    <location>
        <begin position="2"/>
        <end position="63"/>
    </location>
</feature>
<keyword evidence="2" id="KW-0479">Metal-binding</keyword>
<dbReference type="PANTHER" id="PTHR46399:SF10">
    <property type="entry name" value="RYANODINE RECEPTOR 1"/>
    <property type="match status" value="1"/>
</dbReference>
<organism evidence="7 8">
    <name type="scientific">Cervus elaphus hippelaphus</name>
    <name type="common">European red deer</name>
    <dbReference type="NCBI Taxonomy" id="46360"/>
    <lineage>
        <taxon>Eukaryota</taxon>
        <taxon>Metazoa</taxon>
        <taxon>Chordata</taxon>
        <taxon>Craniata</taxon>
        <taxon>Vertebrata</taxon>
        <taxon>Euteleostomi</taxon>
        <taxon>Mammalia</taxon>
        <taxon>Eutheria</taxon>
        <taxon>Laurasiatheria</taxon>
        <taxon>Artiodactyla</taxon>
        <taxon>Ruminantia</taxon>
        <taxon>Pecora</taxon>
        <taxon>Cervidae</taxon>
        <taxon>Cervinae</taxon>
        <taxon>Cervus</taxon>
    </lineage>
</organism>
<dbReference type="GO" id="GO:0006941">
    <property type="term" value="P:striated muscle contraction"/>
    <property type="evidence" value="ECO:0007669"/>
    <property type="project" value="TreeGrafter"/>
</dbReference>